<dbReference type="EMBL" id="CP049109">
    <property type="protein sequence ID" value="QIG81030.1"/>
    <property type="molecule type" value="Genomic_DNA"/>
</dbReference>
<dbReference type="KEGG" id="spzr:G5C33_15370"/>
<dbReference type="RefSeq" id="WP_165327957.1">
    <property type="nucleotide sequence ID" value="NZ_CP049109.1"/>
</dbReference>
<dbReference type="AlphaFoldDB" id="A0A6G6Y7Y8"/>
<name>A0A6G6Y7Y8_9SPHN</name>
<dbReference type="InterPro" id="IPR003825">
    <property type="entry name" value="Colicin-V_CvpA"/>
</dbReference>
<keyword evidence="3 5" id="KW-1133">Transmembrane helix</keyword>
<sequence length="191" mass="20177">MTLTALDIIVLLAIGGSAILGFMRGFVTEVLALLAWVLIVVAIRLFHTPVAEALTPTVGTVQGAAVLSFAIVAGVTYFGGRIIANAVGARTRDSFLGPIDRVLGFGFGALKGLILVSLAFLLLMLVIDTVRGGPAKRPDWVTTATVYPLLNASSAAIADFVDKRRRGEPVFGTPTDEENIIRLDANGNMIR</sequence>
<evidence type="ECO:0000313" key="7">
    <source>
        <dbReference type="Proteomes" id="UP000501568"/>
    </source>
</evidence>
<evidence type="ECO:0000256" key="2">
    <source>
        <dbReference type="ARBA" id="ARBA00022692"/>
    </source>
</evidence>
<feature type="transmembrane region" description="Helical" evidence="5">
    <location>
        <begin position="101"/>
        <end position="127"/>
    </location>
</feature>
<feature type="transmembrane region" description="Helical" evidence="5">
    <location>
        <begin position="59"/>
        <end position="80"/>
    </location>
</feature>
<comment type="subcellular location">
    <subcellularLocation>
        <location evidence="1">Membrane</location>
        <topology evidence="1">Multi-pass membrane protein</topology>
    </subcellularLocation>
</comment>
<dbReference type="GO" id="GO:0016020">
    <property type="term" value="C:membrane"/>
    <property type="evidence" value="ECO:0007669"/>
    <property type="project" value="UniProtKB-SubCell"/>
</dbReference>
<evidence type="ECO:0000313" key="6">
    <source>
        <dbReference type="EMBL" id="QIG81030.1"/>
    </source>
</evidence>
<keyword evidence="7" id="KW-1185">Reference proteome</keyword>
<keyword evidence="4 5" id="KW-0472">Membrane</keyword>
<keyword evidence="2 5" id="KW-0812">Transmembrane</keyword>
<dbReference type="InterPro" id="IPR052719">
    <property type="entry name" value="CvpA-like"/>
</dbReference>
<evidence type="ECO:0000256" key="3">
    <source>
        <dbReference type="ARBA" id="ARBA00022989"/>
    </source>
</evidence>
<reference evidence="6 7" key="1">
    <citation type="submission" date="2020-02" db="EMBL/GenBank/DDBJ databases">
        <authorList>
            <person name="Zheng R.K."/>
            <person name="Sun C.M."/>
        </authorList>
    </citation>
    <scope>NUCLEOTIDE SEQUENCE [LARGE SCALE GENOMIC DNA]</scope>
    <source>
        <strain evidence="7">zrk23</strain>
    </source>
</reference>
<feature type="transmembrane region" description="Helical" evidence="5">
    <location>
        <begin position="6"/>
        <end position="23"/>
    </location>
</feature>
<proteinExistence type="predicted"/>
<gene>
    <name evidence="6" type="ORF">G5C33_15370</name>
</gene>
<feature type="transmembrane region" description="Helical" evidence="5">
    <location>
        <begin position="30"/>
        <end position="47"/>
    </location>
</feature>
<accession>A0A6G6Y7Y8</accession>
<dbReference type="PANTHER" id="PTHR36926:SF1">
    <property type="entry name" value="COLICIN V PRODUCTION PROTEIN"/>
    <property type="match status" value="1"/>
</dbReference>
<evidence type="ECO:0000256" key="5">
    <source>
        <dbReference type="SAM" id="Phobius"/>
    </source>
</evidence>
<dbReference type="GO" id="GO:0009403">
    <property type="term" value="P:toxin biosynthetic process"/>
    <property type="evidence" value="ECO:0007669"/>
    <property type="project" value="InterPro"/>
</dbReference>
<dbReference type="Proteomes" id="UP000501568">
    <property type="component" value="Chromosome"/>
</dbReference>
<dbReference type="PANTHER" id="PTHR36926">
    <property type="entry name" value="COLICIN V PRODUCTION PROTEIN"/>
    <property type="match status" value="1"/>
</dbReference>
<organism evidence="6 7">
    <name type="scientific">Stakelama tenebrarum</name>
    <dbReference type="NCBI Taxonomy" id="2711215"/>
    <lineage>
        <taxon>Bacteria</taxon>
        <taxon>Pseudomonadati</taxon>
        <taxon>Pseudomonadota</taxon>
        <taxon>Alphaproteobacteria</taxon>
        <taxon>Sphingomonadales</taxon>
        <taxon>Sphingomonadaceae</taxon>
        <taxon>Stakelama</taxon>
    </lineage>
</organism>
<evidence type="ECO:0000256" key="1">
    <source>
        <dbReference type="ARBA" id="ARBA00004141"/>
    </source>
</evidence>
<evidence type="ECO:0000256" key="4">
    <source>
        <dbReference type="ARBA" id="ARBA00023136"/>
    </source>
</evidence>
<dbReference type="Pfam" id="PF02674">
    <property type="entry name" value="Colicin_V"/>
    <property type="match status" value="1"/>
</dbReference>
<protein>
    <submittedName>
        <fullName evidence="6">CvpA family protein</fullName>
    </submittedName>
</protein>